<feature type="region of interest" description="Disordered" evidence="1">
    <location>
        <begin position="69"/>
        <end position="99"/>
    </location>
</feature>
<proteinExistence type="predicted"/>
<sequence length="335" mass="38316">MEKKKIAKAMGNDIRLKKKNGRKKKVVLVQNTRTGSVHTMIEIKKIVSHQLQYNNLKYKGQFLQSLMVPPPHISHSSRTNIRKRKKPYNNDSSFKSHSPQPVLQLQLTNEELKQPSQQPQSIEDDKLINYLNKLTPRINLSQSGNTSTYITILLTLSEPEHILQQKQKLIDNFGIKDISVSAPTSGSIDQYLTIYGDSSVKVARCLLYIVYFLNVKLYINYDLFTFKTANYKSTILLNNGGPILPNTLKYMDIAYYNNNIFTCFIQGDLASIFNFTLQIIEEGRNVENSKIQNNPVFGLHIDPVLRSSEHPQPSSQSRKKLIDYLYSSTGKLTDK</sequence>
<evidence type="ECO:0000313" key="2">
    <source>
        <dbReference type="EMBL" id="EER35661.1"/>
    </source>
</evidence>
<accession>C5M2W1</accession>
<dbReference type="KEGG" id="ctp:CTRG_00400"/>
<dbReference type="OrthoDB" id="4081078at2759"/>
<organism evidence="2 3">
    <name type="scientific">Candida tropicalis (strain ATCC MYA-3404 / T1)</name>
    <name type="common">Yeast</name>
    <dbReference type="NCBI Taxonomy" id="294747"/>
    <lineage>
        <taxon>Eukaryota</taxon>
        <taxon>Fungi</taxon>
        <taxon>Dikarya</taxon>
        <taxon>Ascomycota</taxon>
        <taxon>Saccharomycotina</taxon>
        <taxon>Pichiomycetes</taxon>
        <taxon>Debaryomycetaceae</taxon>
        <taxon>Candida/Lodderomyces clade</taxon>
        <taxon>Candida</taxon>
    </lineage>
</organism>
<evidence type="ECO:0000313" key="3">
    <source>
        <dbReference type="Proteomes" id="UP000002037"/>
    </source>
</evidence>
<dbReference type="RefSeq" id="XP_002545619.1">
    <property type="nucleotide sequence ID" value="XM_002545573.1"/>
</dbReference>
<dbReference type="HOGENOM" id="CLU_071625_0_0_1"/>
<dbReference type="EMBL" id="GG692395">
    <property type="protein sequence ID" value="EER35661.1"/>
    <property type="molecule type" value="Genomic_DNA"/>
</dbReference>
<name>C5M2W1_CANTT</name>
<dbReference type="GeneID" id="8296087"/>
<dbReference type="AlphaFoldDB" id="C5M2W1"/>
<dbReference type="eggNOG" id="ENOG502R9Z3">
    <property type="taxonomic scope" value="Eukaryota"/>
</dbReference>
<protein>
    <submittedName>
        <fullName evidence="2">Uncharacterized protein</fullName>
    </submittedName>
</protein>
<reference evidence="2 3" key="1">
    <citation type="journal article" date="2009" name="Nature">
        <title>Evolution of pathogenicity and sexual reproduction in eight Candida genomes.</title>
        <authorList>
            <person name="Butler G."/>
            <person name="Rasmussen M.D."/>
            <person name="Lin M.F."/>
            <person name="Santos M.A."/>
            <person name="Sakthikumar S."/>
            <person name="Munro C.A."/>
            <person name="Rheinbay E."/>
            <person name="Grabherr M."/>
            <person name="Forche A."/>
            <person name="Reedy J.L."/>
            <person name="Agrafioti I."/>
            <person name="Arnaud M.B."/>
            <person name="Bates S."/>
            <person name="Brown A.J."/>
            <person name="Brunke S."/>
            <person name="Costanzo M.C."/>
            <person name="Fitzpatrick D.A."/>
            <person name="de Groot P.W."/>
            <person name="Harris D."/>
            <person name="Hoyer L.L."/>
            <person name="Hube B."/>
            <person name="Klis F.M."/>
            <person name="Kodira C."/>
            <person name="Lennard N."/>
            <person name="Logue M.E."/>
            <person name="Martin R."/>
            <person name="Neiman A.M."/>
            <person name="Nikolaou E."/>
            <person name="Quail M.A."/>
            <person name="Quinn J."/>
            <person name="Santos M.C."/>
            <person name="Schmitzberger F.F."/>
            <person name="Sherlock G."/>
            <person name="Shah P."/>
            <person name="Silverstein K.A."/>
            <person name="Skrzypek M.S."/>
            <person name="Soll D."/>
            <person name="Staggs R."/>
            <person name="Stansfield I."/>
            <person name="Stumpf M.P."/>
            <person name="Sudbery P.E."/>
            <person name="Srikantha T."/>
            <person name="Zeng Q."/>
            <person name="Berman J."/>
            <person name="Berriman M."/>
            <person name="Heitman J."/>
            <person name="Gow N.A."/>
            <person name="Lorenz M.C."/>
            <person name="Birren B.W."/>
            <person name="Kellis M."/>
            <person name="Cuomo C.A."/>
        </authorList>
    </citation>
    <scope>NUCLEOTIDE SEQUENCE [LARGE SCALE GENOMIC DNA]</scope>
    <source>
        <strain evidence="3">ATCC MYA-3404 / T1</strain>
    </source>
</reference>
<dbReference type="Proteomes" id="UP000002037">
    <property type="component" value="Unassembled WGS sequence"/>
</dbReference>
<feature type="compositionally biased region" description="Polar residues" evidence="1">
    <location>
        <begin position="89"/>
        <end position="99"/>
    </location>
</feature>
<gene>
    <name evidence="2" type="ORF">CTRG_00400</name>
</gene>
<dbReference type="VEuPathDB" id="FungiDB:CTRG_00400"/>
<evidence type="ECO:0000256" key="1">
    <source>
        <dbReference type="SAM" id="MobiDB-lite"/>
    </source>
</evidence>
<keyword evidence="3" id="KW-1185">Reference proteome</keyword>